<evidence type="ECO:0000313" key="1">
    <source>
        <dbReference type="EMBL" id="PON71818.1"/>
    </source>
</evidence>
<dbReference type="OrthoDB" id="1867629at2759"/>
<protein>
    <submittedName>
        <fullName evidence="1">Uncharacterized protein</fullName>
    </submittedName>
</protein>
<proteinExistence type="predicted"/>
<reference evidence="2" key="1">
    <citation type="submission" date="2016-06" db="EMBL/GenBank/DDBJ databases">
        <title>Parallel loss of symbiosis genes in relatives of nitrogen-fixing non-legume Parasponia.</title>
        <authorList>
            <person name="Van Velzen R."/>
            <person name="Holmer R."/>
            <person name="Bu F."/>
            <person name="Rutten L."/>
            <person name="Van Zeijl A."/>
            <person name="Liu W."/>
            <person name="Santuari L."/>
            <person name="Cao Q."/>
            <person name="Sharma T."/>
            <person name="Shen D."/>
            <person name="Roswanjaya Y."/>
            <person name="Wardhani T."/>
            <person name="Kalhor M.S."/>
            <person name="Jansen J."/>
            <person name="Van den Hoogen J."/>
            <person name="Gungor B."/>
            <person name="Hartog M."/>
            <person name="Hontelez J."/>
            <person name="Verver J."/>
            <person name="Yang W.-C."/>
            <person name="Schijlen E."/>
            <person name="Repin R."/>
            <person name="Schilthuizen M."/>
            <person name="Schranz E."/>
            <person name="Heidstra R."/>
            <person name="Miyata K."/>
            <person name="Fedorova E."/>
            <person name="Kohlen W."/>
            <person name="Bisseling T."/>
            <person name="Smit S."/>
            <person name="Geurts R."/>
        </authorList>
    </citation>
    <scope>NUCLEOTIDE SEQUENCE [LARGE SCALE GENOMIC DNA]</scope>
    <source>
        <strain evidence="2">cv. WU1-14</strain>
    </source>
</reference>
<accession>A0A2P5DEV0</accession>
<dbReference type="AlphaFoldDB" id="A0A2P5DEV0"/>
<keyword evidence="2" id="KW-1185">Reference proteome</keyword>
<gene>
    <name evidence="1" type="ORF">PanWU01x14_070050</name>
</gene>
<dbReference type="EMBL" id="JXTB01000042">
    <property type="protein sequence ID" value="PON71818.1"/>
    <property type="molecule type" value="Genomic_DNA"/>
</dbReference>
<organism evidence="1 2">
    <name type="scientific">Parasponia andersonii</name>
    <name type="common">Sponia andersonii</name>
    <dbReference type="NCBI Taxonomy" id="3476"/>
    <lineage>
        <taxon>Eukaryota</taxon>
        <taxon>Viridiplantae</taxon>
        <taxon>Streptophyta</taxon>
        <taxon>Embryophyta</taxon>
        <taxon>Tracheophyta</taxon>
        <taxon>Spermatophyta</taxon>
        <taxon>Magnoliopsida</taxon>
        <taxon>eudicotyledons</taxon>
        <taxon>Gunneridae</taxon>
        <taxon>Pentapetalae</taxon>
        <taxon>rosids</taxon>
        <taxon>fabids</taxon>
        <taxon>Rosales</taxon>
        <taxon>Cannabaceae</taxon>
        <taxon>Parasponia</taxon>
    </lineage>
</organism>
<sequence>MMYNFSTVQVQHWFVDSHAYYKRAYYWLIDNLFNMVLSFDVDREVFHGIPLLIDLQRNRDSEYVMDVNYDILEVVVMKRRDCAIIEPLKVVVLPLIFWNSDELLINIENSLMICGQKEIVKTLTRNLTYQILLLKTQFNLKNLP</sequence>
<name>A0A2P5DEV0_PARAD</name>
<evidence type="ECO:0000313" key="2">
    <source>
        <dbReference type="Proteomes" id="UP000237105"/>
    </source>
</evidence>
<comment type="caution">
    <text evidence="1">The sequence shown here is derived from an EMBL/GenBank/DDBJ whole genome shotgun (WGS) entry which is preliminary data.</text>
</comment>
<dbReference type="Proteomes" id="UP000237105">
    <property type="component" value="Unassembled WGS sequence"/>
</dbReference>